<reference evidence="2" key="1">
    <citation type="submission" date="2022-07" db="EMBL/GenBank/DDBJ databases">
        <authorList>
            <person name="Otstavnykh N."/>
            <person name="Isaeva M."/>
            <person name="Bystritskaya E."/>
        </authorList>
    </citation>
    <scope>NUCLEOTIDE SEQUENCE</scope>
    <source>
        <strain evidence="2">10Alg 79</strain>
    </source>
</reference>
<gene>
    <name evidence="2" type="ORF">NOI20_01645</name>
</gene>
<dbReference type="EMBL" id="JANFFA010000001">
    <property type="protein sequence ID" value="MDQ2092807.1"/>
    <property type="molecule type" value="Genomic_DNA"/>
</dbReference>
<dbReference type="PANTHER" id="PTHR13627">
    <property type="entry name" value="FUKUTIN RELATED PROTEIN"/>
    <property type="match status" value="1"/>
</dbReference>
<accession>A0AAJ1UAR8</accession>
<dbReference type="AlphaFoldDB" id="A0AAJ1UAR8"/>
<organism evidence="2 3">
    <name type="scientific">Rhodalgimonas zhirmunskyi</name>
    <dbReference type="NCBI Taxonomy" id="2964767"/>
    <lineage>
        <taxon>Bacteria</taxon>
        <taxon>Pseudomonadati</taxon>
        <taxon>Pseudomonadota</taxon>
        <taxon>Alphaproteobacteria</taxon>
        <taxon>Rhodobacterales</taxon>
        <taxon>Roseobacteraceae</taxon>
        <taxon>Rhodalgimonas</taxon>
    </lineage>
</organism>
<comment type="caution">
    <text evidence="2">The sequence shown here is derived from an EMBL/GenBank/DDBJ whole genome shotgun (WGS) entry which is preliminary data.</text>
</comment>
<dbReference type="RefSeq" id="WP_317624425.1">
    <property type="nucleotide sequence ID" value="NZ_JANFFA010000001.1"/>
</dbReference>
<sequence>MKRWQRRVRISEIHAIAQVALTHGRHNIDYKKYHTELTSLNEAHSSKPSTDWIEAMVMLNASQRKRSRRTLGLMRRLSQRHTDQGTEAEFQAFETMVSEALAPDRLNHHGYGQTFAHLDHDDIWSHLREVIEALENEGHSVFLNSGTLLGVVRDGKLIEHDDDIDLAVELSAKTQKEAAAEWIEIRDLLEKMDLFDHEADVAPMIHKLTSKEVNGRFVEIDLFPLWFQDTDEGERAWLYPHTRGELMREDIFPLKACDVSGLMLPAVPEKMLALNYGENWQTPDPLWRFDWIDSHAHFKEFITSLKPLSKRIRKAKKAKVAAIDNTVSKKEAA</sequence>
<evidence type="ECO:0000313" key="2">
    <source>
        <dbReference type="EMBL" id="MDQ2092807.1"/>
    </source>
</evidence>
<dbReference type="Proteomes" id="UP001227162">
    <property type="component" value="Unassembled WGS sequence"/>
</dbReference>
<dbReference type="InterPro" id="IPR007074">
    <property type="entry name" value="LicD/FKTN/FKRP_NTP_transf"/>
</dbReference>
<dbReference type="GO" id="GO:0009100">
    <property type="term" value="P:glycoprotein metabolic process"/>
    <property type="evidence" value="ECO:0007669"/>
    <property type="project" value="UniProtKB-ARBA"/>
</dbReference>
<keyword evidence="3" id="KW-1185">Reference proteome</keyword>
<protein>
    <submittedName>
        <fullName evidence="2">LicD family protein</fullName>
    </submittedName>
</protein>
<feature type="domain" description="LicD/FKTN/FKRP nucleotidyltransferase" evidence="1">
    <location>
        <begin position="140"/>
        <end position="169"/>
    </location>
</feature>
<dbReference type="InterPro" id="IPR052613">
    <property type="entry name" value="LicD_transferase"/>
</dbReference>
<name>A0AAJ1UAR8_9RHOB</name>
<proteinExistence type="predicted"/>
<evidence type="ECO:0000313" key="3">
    <source>
        <dbReference type="Proteomes" id="UP001227162"/>
    </source>
</evidence>
<reference evidence="2" key="2">
    <citation type="submission" date="2023-04" db="EMBL/GenBank/DDBJ databases">
        <title>'Rhodoalgimonas zhirmunskyi' gen. nov., isolated from a red alga.</title>
        <authorList>
            <person name="Nedashkovskaya O.I."/>
            <person name="Otstavnykh N.Y."/>
            <person name="Bystritskaya E.P."/>
            <person name="Balabanova L.A."/>
            <person name="Isaeva M.P."/>
        </authorList>
    </citation>
    <scope>NUCLEOTIDE SEQUENCE</scope>
    <source>
        <strain evidence="2">10Alg 79</strain>
    </source>
</reference>
<dbReference type="PANTHER" id="PTHR13627:SF31">
    <property type="entry name" value="RIBITOL 5-PHOSPHATE TRANSFERASE FKRP"/>
    <property type="match status" value="1"/>
</dbReference>
<dbReference type="Pfam" id="PF04991">
    <property type="entry name" value="LicD"/>
    <property type="match status" value="1"/>
</dbReference>
<evidence type="ECO:0000259" key="1">
    <source>
        <dbReference type="Pfam" id="PF04991"/>
    </source>
</evidence>